<sequence>MTTTQRPLPTPPLSERSSPSSPRSTDESPPPSRIPTPVKSKSSKSKRSKSNSKPSPTIPTTTQSAFYPSHEPTRTTSDRLKSKSFIFPAAHRTPSGPAALNSDASLHRDFFPDDTPRPRYYSTVSQYAVPKSDSSGKLTGKLKSLRKKIETELSRKRGAPSRNLGRDERRANRKAQQGTVAGLRPSPALTVPEGMTVADASQLCAAKRTDCVLVVDEEEGLSGIFTAKDLAFRVTAEGLDPRLTTVAQIMTKNPMVTRDTTSATEALQLMVSRGFRHLPVCNEDGDVVGLLDITKVFHEALAKVERGSSATSQLSAALAGVQSELGPGMASNPQAAAMMAYVDSLREKMSLPDLTTVLDPRMNPPIVTPRTTVRDAAKLMKERRTTAVCVMESNNGSSVLSGASGAGGHSRIAGIFTSKDIVLRVIAAGLDATRCSVVRVMTPHPDTAPPNMIVQDALKKMHNGHYLNLPVVDDDGRLMGIVDVLKLTYATLEQIESMSEEQENGTSGPVWGKFFEAINAGGDDGDTASEISHSRPDTPSRSFRHRALDSIASPMSEVTPNDSASVAGFRHDDGASEIARHVAASSVAPPSVPTDDGTYIFKFRTPSGRTHRFQARHDNFELLRDIVAGKLATDPFFRQPMNANGDNEVAPPDPNVFSVSYTDDDGDLVTITADADVSDAVKIARGKKTDRVVLLIDGGKLWEDAARDAGGDKAVEKLKAMEQEVNGVEKEEEKMEKASADPAKVPTWGKRGIVHAHGAAEELIGGVLPKDMVLPAAVGFLGVVILGVFIAGRASK</sequence>
<dbReference type="AlphaFoldDB" id="A0A1Y1UF64"/>
<dbReference type="InterPro" id="IPR000270">
    <property type="entry name" value="PB1_dom"/>
</dbReference>
<dbReference type="SUPFAM" id="SSF54277">
    <property type="entry name" value="CAD &amp; PB1 domains"/>
    <property type="match status" value="1"/>
</dbReference>
<reference evidence="7 8" key="1">
    <citation type="submission" date="2017-03" db="EMBL/GenBank/DDBJ databases">
        <title>Widespread Adenine N6-methylation of Active Genes in Fungi.</title>
        <authorList>
            <consortium name="DOE Joint Genome Institute"/>
            <person name="Mondo S.J."/>
            <person name="Dannebaum R.O."/>
            <person name="Kuo R.C."/>
            <person name="Louie K.B."/>
            <person name="Bewick A.J."/>
            <person name="Labutti K."/>
            <person name="Haridas S."/>
            <person name="Kuo A."/>
            <person name="Salamov A."/>
            <person name="Ahrendt S.R."/>
            <person name="Lau R."/>
            <person name="Bowen B.P."/>
            <person name="Lipzen A."/>
            <person name="Sullivan W."/>
            <person name="Andreopoulos W.B."/>
            <person name="Clum A."/>
            <person name="Lindquist E."/>
            <person name="Daum C."/>
            <person name="Northen T.R."/>
            <person name="Ramamoorthy G."/>
            <person name="Schmitz R.J."/>
            <person name="Gryganskyi A."/>
            <person name="Culley D."/>
            <person name="Magnuson J."/>
            <person name="James T.Y."/>
            <person name="O'Malley M.A."/>
            <person name="Stajich J.E."/>
            <person name="Spatafora J.W."/>
            <person name="Visel A."/>
            <person name="Grigoriev I.V."/>
        </authorList>
    </citation>
    <scope>NUCLEOTIDE SEQUENCE [LARGE SCALE GENOMIC DNA]</scope>
    <source>
        <strain evidence="7 8">NRRL Y-17943</strain>
    </source>
</reference>
<comment type="caution">
    <text evidence="7">The sequence shown here is derived from an EMBL/GenBank/DDBJ whole genome shotgun (WGS) entry which is preliminary data.</text>
</comment>
<protein>
    <recommendedName>
        <fullName evidence="6">CBS domain-containing protein</fullName>
    </recommendedName>
</protein>
<evidence type="ECO:0000313" key="7">
    <source>
        <dbReference type="EMBL" id="ORX35715.1"/>
    </source>
</evidence>
<feature type="compositionally biased region" description="Basic and acidic residues" evidence="4">
    <location>
        <begin position="71"/>
        <end position="81"/>
    </location>
</feature>
<keyword evidence="5" id="KW-0812">Transmembrane</keyword>
<dbReference type="FunCoup" id="A0A1Y1UF64">
    <property type="interactions" value="9"/>
</dbReference>
<feature type="domain" description="CBS" evidence="6">
    <location>
        <begin position="250"/>
        <end position="306"/>
    </location>
</feature>
<dbReference type="InterPro" id="IPR000644">
    <property type="entry name" value="CBS_dom"/>
</dbReference>
<dbReference type="SMART" id="SM00666">
    <property type="entry name" value="PB1"/>
    <property type="match status" value="1"/>
</dbReference>
<dbReference type="Proteomes" id="UP000193218">
    <property type="component" value="Unassembled WGS sequence"/>
</dbReference>
<dbReference type="Gene3D" id="3.10.580.10">
    <property type="entry name" value="CBS-domain"/>
    <property type="match status" value="2"/>
</dbReference>
<dbReference type="PANTHER" id="PTHR48108">
    <property type="entry name" value="CBS DOMAIN-CONTAINING PROTEIN CBSX2, CHLOROPLASTIC"/>
    <property type="match status" value="1"/>
</dbReference>
<feature type="region of interest" description="Disordered" evidence="4">
    <location>
        <begin position="1"/>
        <end position="117"/>
    </location>
</feature>
<dbReference type="SUPFAM" id="SSF54631">
    <property type="entry name" value="CBS-domain pair"/>
    <property type="match status" value="2"/>
</dbReference>
<keyword evidence="3" id="KW-0175">Coiled coil</keyword>
<evidence type="ECO:0000256" key="1">
    <source>
        <dbReference type="ARBA" id="ARBA00022737"/>
    </source>
</evidence>
<dbReference type="InParanoid" id="A0A1Y1UF64"/>
<keyword evidence="8" id="KW-1185">Reference proteome</keyword>
<feature type="region of interest" description="Disordered" evidence="4">
    <location>
        <begin position="522"/>
        <end position="542"/>
    </location>
</feature>
<feature type="transmembrane region" description="Helical" evidence="5">
    <location>
        <begin position="772"/>
        <end position="792"/>
    </location>
</feature>
<dbReference type="RefSeq" id="XP_021869879.1">
    <property type="nucleotide sequence ID" value="XM_022013521.1"/>
</dbReference>
<keyword evidence="5" id="KW-0472">Membrane</keyword>
<feature type="domain" description="CBS" evidence="6">
    <location>
        <begin position="183"/>
        <end position="241"/>
    </location>
</feature>
<name>A0A1Y1UF64_9TREE</name>
<evidence type="ECO:0000256" key="4">
    <source>
        <dbReference type="SAM" id="MobiDB-lite"/>
    </source>
</evidence>
<dbReference type="Pfam" id="PF00571">
    <property type="entry name" value="CBS"/>
    <property type="match status" value="4"/>
</dbReference>
<evidence type="ECO:0000256" key="2">
    <source>
        <dbReference type="PROSITE-ProRule" id="PRU00703"/>
    </source>
</evidence>
<feature type="domain" description="CBS" evidence="6">
    <location>
        <begin position="358"/>
        <end position="432"/>
    </location>
</feature>
<keyword evidence="1" id="KW-0677">Repeat</keyword>
<feature type="compositionally biased region" description="Low complexity" evidence="4">
    <location>
        <begin position="1"/>
        <end position="23"/>
    </location>
</feature>
<keyword evidence="5" id="KW-1133">Transmembrane helix</keyword>
<feature type="compositionally biased region" description="Basic residues" evidence="4">
    <location>
        <begin position="41"/>
        <end position="50"/>
    </location>
</feature>
<feature type="coiled-coil region" evidence="3">
    <location>
        <begin position="711"/>
        <end position="741"/>
    </location>
</feature>
<gene>
    <name evidence="7" type="ORF">BD324DRAFT_581734</name>
</gene>
<dbReference type="EMBL" id="NBSH01000010">
    <property type="protein sequence ID" value="ORX35715.1"/>
    <property type="molecule type" value="Genomic_DNA"/>
</dbReference>
<proteinExistence type="predicted"/>
<organism evidence="7 8">
    <name type="scientific">Kockovaella imperatae</name>
    <dbReference type="NCBI Taxonomy" id="4999"/>
    <lineage>
        <taxon>Eukaryota</taxon>
        <taxon>Fungi</taxon>
        <taxon>Dikarya</taxon>
        <taxon>Basidiomycota</taxon>
        <taxon>Agaricomycotina</taxon>
        <taxon>Tremellomycetes</taxon>
        <taxon>Tremellales</taxon>
        <taxon>Cuniculitremaceae</taxon>
        <taxon>Kockovaella</taxon>
    </lineage>
</organism>
<evidence type="ECO:0000259" key="6">
    <source>
        <dbReference type="PROSITE" id="PS51371"/>
    </source>
</evidence>
<dbReference type="CDD" id="cd17782">
    <property type="entry name" value="CBS_pair_MUG70_2"/>
    <property type="match status" value="1"/>
</dbReference>
<evidence type="ECO:0000256" key="5">
    <source>
        <dbReference type="SAM" id="Phobius"/>
    </source>
</evidence>
<dbReference type="PROSITE" id="PS51371">
    <property type="entry name" value="CBS"/>
    <property type="match status" value="4"/>
</dbReference>
<evidence type="ECO:0000313" key="8">
    <source>
        <dbReference type="Proteomes" id="UP000193218"/>
    </source>
</evidence>
<evidence type="ECO:0000256" key="3">
    <source>
        <dbReference type="SAM" id="Coils"/>
    </source>
</evidence>
<feature type="region of interest" description="Disordered" evidence="4">
    <location>
        <begin position="152"/>
        <end position="186"/>
    </location>
</feature>
<dbReference type="STRING" id="4999.A0A1Y1UF64"/>
<dbReference type="PANTHER" id="PTHR48108:SF26">
    <property type="entry name" value="CBS DOMAIN-CONTAINING PROTEIN DDB_G0289609"/>
    <property type="match status" value="1"/>
</dbReference>
<dbReference type="SMART" id="SM00116">
    <property type="entry name" value="CBS"/>
    <property type="match status" value="4"/>
</dbReference>
<dbReference type="InterPro" id="IPR051462">
    <property type="entry name" value="CBS_domain-containing"/>
</dbReference>
<keyword evidence="2" id="KW-0129">CBS domain</keyword>
<dbReference type="Pfam" id="PF00564">
    <property type="entry name" value="PB1"/>
    <property type="match status" value="1"/>
</dbReference>
<accession>A0A1Y1UF64</accession>
<dbReference type="CDD" id="cd17781">
    <property type="entry name" value="CBS_pair_MUG70_1"/>
    <property type="match status" value="1"/>
</dbReference>
<feature type="compositionally biased region" description="Basic and acidic residues" evidence="4">
    <location>
        <begin position="105"/>
        <end position="117"/>
    </location>
</feature>
<dbReference type="InterPro" id="IPR046342">
    <property type="entry name" value="CBS_dom_sf"/>
</dbReference>
<dbReference type="OrthoDB" id="418595at2759"/>
<feature type="domain" description="CBS" evidence="6">
    <location>
        <begin position="441"/>
        <end position="497"/>
    </location>
</feature>
<dbReference type="GeneID" id="33555329"/>